<feature type="domain" description="Glucose-methanol-choline oxidoreductase C-terminal" evidence="6">
    <location>
        <begin position="368"/>
        <end position="450"/>
    </location>
</feature>
<dbReference type="Pfam" id="PF00732">
    <property type="entry name" value="GMC_oxred_N"/>
    <property type="match status" value="1"/>
</dbReference>
<evidence type="ECO:0000256" key="1">
    <source>
        <dbReference type="ARBA" id="ARBA00010790"/>
    </source>
</evidence>
<dbReference type="PANTHER" id="PTHR46056:SF12">
    <property type="entry name" value="LONG-CHAIN-ALCOHOL OXIDASE"/>
    <property type="match status" value="1"/>
</dbReference>
<organism evidence="7 8">
    <name type="scientific">Desulfosarcina ovata subsp. sediminis</name>
    <dbReference type="NCBI Taxonomy" id="885957"/>
    <lineage>
        <taxon>Bacteria</taxon>
        <taxon>Pseudomonadati</taxon>
        <taxon>Thermodesulfobacteriota</taxon>
        <taxon>Desulfobacteria</taxon>
        <taxon>Desulfobacterales</taxon>
        <taxon>Desulfosarcinaceae</taxon>
        <taxon>Desulfosarcina</taxon>
    </lineage>
</organism>
<evidence type="ECO:0000313" key="7">
    <source>
        <dbReference type="EMBL" id="BBO82052.1"/>
    </source>
</evidence>
<protein>
    <submittedName>
        <fullName evidence="7">Uncharacterized protein</fullName>
    </submittedName>
</protein>
<dbReference type="PANTHER" id="PTHR46056">
    <property type="entry name" value="LONG-CHAIN-ALCOHOL OXIDASE"/>
    <property type="match status" value="1"/>
</dbReference>
<dbReference type="GO" id="GO:0050660">
    <property type="term" value="F:flavin adenine dinucleotide binding"/>
    <property type="evidence" value="ECO:0007669"/>
    <property type="project" value="InterPro"/>
</dbReference>
<proteinExistence type="inferred from homology"/>
<dbReference type="GO" id="GO:0016614">
    <property type="term" value="F:oxidoreductase activity, acting on CH-OH group of donors"/>
    <property type="evidence" value="ECO:0007669"/>
    <property type="project" value="InterPro"/>
</dbReference>
<name>A0A5K7ZIU8_9BACT</name>
<accession>A0A5K7ZIU8</accession>
<dbReference type="AlphaFoldDB" id="A0A5K7ZIU8"/>
<dbReference type="Proteomes" id="UP000425960">
    <property type="component" value="Chromosome"/>
</dbReference>
<keyword evidence="2" id="KW-0285">Flavoprotein</keyword>
<dbReference type="RefSeq" id="WP_155322602.1">
    <property type="nucleotide sequence ID" value="NZ_AP021876.1"/>
</dbReference>
<dbReference type="InterPro" id="IPR000172">
    <property type="entry name" value="GMC_OxRdtase_N"/>
</dbReference>
<dbReference type="SUPFAM" id="SSF51905">
    <property type="entry name" value="FAD/NAD(P)-binding domain"/>
    <property type="match status" value="1"/>
</dbReference>
<feature type="domain" description="Glucose-methanol-choline oxidoreductase N-terminal" evidence="5">
    <location>
        <begin position="60"/>
        <end position="265"/>
    </location>
</feature>
<dbReference type="Gene3D" id="3.50.50.60">
    <property type="entry name" value="FAD/NAD(P)-binding domain"/>
    <property type="match status" value="3"/>
</dbReference>
<dbReference type="KEGG" id="dov:DSCO28_26180"/>
<dbReference type="Pfam" id="PF05199">
    <property type="entry name" value="GMC_oxred_C"/>
    <property type="match status" value="1"/>
</dbReference>
<evidence type="ECO:0000256" key="4">
    <source>
        <dbReference type="ARBA" id="ARBA00023002"/>
    </source>
</evidence>
<dbReference type="InterPro" id="IPR036188">
    <property type="entry name" value="FAD/NAD-bd_sf"/>
</dbReference>
<evidence type="ECO:0000256" key="3">
    <source>
        <dbReference type="ARBA" id="ARBA00022827"/>
    </source>
</evidence>
<evidence type="ECO:0000259" key="6">
    <source>
        <dbReference type="Pfam" id="PF05199"/>
    </source>
</evidence>
<sequence>MDEVKTKPGKTKEFALAMTTRYDGYDVVIAGSGPGGCVLAKDLACKGKRVAVLEQGDDSRAFIGSPLAMVCGKHTVSDFPNAFWGKLTASKAEVILGKGLGGGTKLYGANAVMPDFDLWRRHDVDLEPFIEDAKEECWISTVPEEFIGPGAKKIQEGYRKLGIAVEPALTHIRYDLCKVGCKQCGAAGCKIGARWEGKIAAEDAIEHGAEFIYHAVVDRAIVENGKAVGFKATVKGSPIEVRGKVAVCACGGYGSVLVAKRSGVKGAGNRFTGDPCVITFGFVEGLDNSKDSSTASVFANDTENGYFFMDQLLPFPVWLMNFATNEGPLSAAKDINKYKSAIIGMLKIHDEDEGYVREDGSFDKIFTKQDKERLAYAIDLHHKIFAAAGCDPKSIHDSNVILGHPSGTVPIGKALDKWGESVDVPNLYFCDASVFPEALGIPPTLNIVNFAKYLSNHLLTTVLQ</sequence>
<dbReference type="EMBL" id="AP021876">
    <property type="protein sequence ID" value="BBO82052.1"/>
    <property type="molecule type" value="Genomic_DNA"/>
</dbReference>
<evidence type="ECO:0000256" key="2">
    <source>
        <dbReference type="ARBA" id="ARBA00022630"/>
    </source>
</evidence>
<reference evidence="7 8" key="1">
    <citation type="submission" date="2019-11" db="EMBL/GenBank/DDBJ databases">
        <title>Comparative genomics of hydrocarbon-degrading Desulfosarcina strains.</title>
        <authorList>
            <person name="Watanabe M."/>
            <person name="Kojima H."/>
            <person name="Fukui M."/>
        </authorList>
    </citation>
    <scope>NUCLEOTIDE SEQUENCE [LARGE SCALE GENOMIC DNA]</scope>
    <source>
        <strain evidence="7 8">28bB2T</strain>
    </source>
</reference>
<keyword evidence="4" id="KW-0560">Oxidoreductase</keyword>
<keyword evidence="3" id="KW-0274">FAD</keyword>
<evidence type="ECO:0000313" key="8">
    <source>
        <dbReference type="Proteomes" id="UP000425960"/>
    </source>
</evidence>
<comment type="similarity">
    <text evidence="1">Belongs to the GMC oxidoreductase family.</text>
</comment>
<dbReference type="InterPro" id="IPR007867">
    <property type="entry name" value="GMC_OxRtase_C"/>
</dbReference>
<gene>
    <name evidence="7" type="ORF">DSCO28_26180</name>
</gene>
<evidence type="ECO:0000259" key="5">
    <source>
        <dbReference type="Pfam" id="PF00732"/>
    </source>
</evidence>